<evidence type="ECO:0000313" key="2">
    <source>
        <dbReference type="Proteomes" id="UP001165064"/>
    </source>
</evidence>
<dbReference type="Proteomes" id="UP001165064">
    <property type="component" value="Unassembled WGS sequence"/>
</dbReference>
<evidence type="ECO:0000313" key="1">
    <source>
        <dbReference type="EMBL" id="GME82911.1"/>
    </source>
</evidence>
<comment type="caution">
    <text evidence="1">The sequence shown here is derived from an EMBL/GenBank/DDBJ whole genome shotgun (WGS) entry which is preliminary data.</text>
</comment>
<accession>A0ACB5T6Y1</accession>
<reference evidence="1" key="1">
    <citation type="submission" date="2023-04" db="EMBL/GenBank/DDBJ databases">
        <title>Ambrosiozyma monospora NBRC 10751.</title>
        <authorList>
            <person name="Ichikawa N."/>
            <person name="Sato H."/>
            <person name="Tonouchi N."/>
        </authorList>
    </citation>
    <scope>NUCLEOTIDE SEQUENCE</scope>
    <source>
        <strain evidence="1">NBRC 10751</strain>
    </source>
</reference>
<protein>
    <submittedName>
        <fullName evidence="1">Unnamed protein product</fullName>
    </submittedName>
</protein>
<proteinExistence type="predicted"/>
<organism evidence="1 2">
    <name type="scientific">Ambrosiozyma monospora</name>
    <name type="common">Yeast</name>
    <name type="synonym">Endomycopsis monosporus</name>
    <dbReference type="NCBI Taxonomy" id="43982"/>
    <lineage>
        <taxon>Eukaryota</taxon>
        <taxon>Fungi</taxon>
        <taxon>Dikarya</taxon>
        <taxon>Ascomycota</taxon>
        <taxon>Saccharomycotina</taxon>
        <taxon>Pichiomycetes</taxon>
        <taxon>Pichiales</taxon>
        <taxon>Pichiaceae</taxon>
        <taxon>Ambrosiozyma</taxon>
    </lineage>
</organism>
<gene>
    <name evidence="1" type="ORF">Amon02_000582800</name>
</gene>
<dbReference type="EMBL" id="BSXS01004390">
    <property type="protein sequence ID" value="GME82911.1"/>
    <property type="molecule type" value="Genomic_DNA"/>
</dbReference>
<sequence>MISTSVASSQSGNSLASLPIAAVTKSQPALAETTRHDVHSSPFNSTSKLIVESNDGLDQINEIVKSQSQENLTKVPLLPPMEPIKTRKKSKRLSIPMNDANGISDPRNGNNENTEPVTPSNQNQYAFVSNIRSLARSASVSHGKSGSESNLNYSPSGSKIKTNGTENDDDDDEGTIKEEVVNGTTEIISYRRTSRKSSAPKTPLTPKDSEALRYRSGSSNSYDSPLSPNSIRGSLDYDPRLYTEEKFLDTQYRYASLKRNVDFHNLFKNVPADDRLLDDFSCALSREILLQGRIYVSEHYICFNSNLLGWVTSLVLSLDEIESFEKRTTAGFFPNGIILSTKETKHSFASFIARDTTLNFMETIWSKSVTMSDKNHEKRRNVEVFESTGMNQQARKNKKMLSEDDIFTIDEDSDPDSSDSNKSTPEMDHSSGDDSPKKPELSTFAKQPTFEGPSEHNPTDFRYDYSSNKETVLLEETFNAPLGFLFNLMFSETDLKFHQHIIQHNDGSNYSDYGPFVASDEYEGNAIREYEYEKKLNYSIGPKSTKVECVEIIEHKDFNDHIVVKSITRTPNVPSGGAFEVVSRFVFTWAENNRTKLVLSYYINWKGSSWVKSIIEKSTLSGQEEAAGVYKAELPHEI</sequence>
<keyword evidence="2" id="KW-1185">Reference proteome</keyword>
<name>A0ACB5T6Y1_AMBMO</name>